<keyword evidence="1" id="KW-0732">Signal</keyword>
<gene>
    <name evidence="2" type="ORF">ACFLIM_49845</name>
</gene>
<accession>A0ABW7AV33</accession>
<comment type="caution">
    <text evidence="2">The sequence shown here is derived from an EMBL/GenBank/DDBJ whole genome shotgun (WGS) entry which is preliminary data.</text>
</comment>
<protein>
    <recommendedName>
        <fullName evidence="4">DUF2690 domain-containing protein</fullName>
    </recommendedName>
</protein>
<evidence type="ECO:0000256" key="1">
    <source>
        <dbReference type="SAM" id="SignalP"/>
    </source>
</evidence>
<evidence type="ECO:0000313" key="2">
    <source>
        <dbReference type="EMBL" id="MFG1711282.1"/>
    </source>
</evidence>
<reference evidence="2 3" key="1">
    <citation type="submission" date="2024-10" db="EMBL/GenBank/DDBJ databases">
        <authorList>
            <person name="Topkara A.R."/>
            <person name="Saygin H."/>
        </authorList>
    </citation>
    <scope>NUCLEOTIDE SEQUENCE [LARGE SCALE GENOMIC DNA]</scope>
    <source>
        <strain evidence="2 3">M3C6</strain>
    </source>
</reference>
<sequence length="125" mass="12985">MNIVRKYGLFLAAVAVGLVSFGAGPAQAGATQRTYSGCTVQGISRTTSTGIFVWAQAITLKKSGSCGRISARIQWTEAGTVHTSARDYSTGNQAEAHSGQNTRSKTGLIGFHSVEAGGAENNFIS</sequence>
<dbReference type="RefSeq" id="WP_393177902.1">
    <property type="nucleotide sequence ID" value="NZ_JBICRM010000085.1"/>
</dbReference>
<organism evidence="2 3">
    <name type="scientific">Nonomuraea marmarensis</name>
    <dbReference type="NCBI Taxonomy" id="3351344"/>
    <lineage>
        <taxon>Bacteria</taxon>
        <taxon>Bacillati</taxon>
        <taxon>Actinomycetota</taxon>
        <taxon>Actinomycetes</taxon>
        <taxon>Streptosporangiales</taxon>
        <taxon>Streptosporangiaceae</taxon>
        <taxon>Nonomuraea</taxon>
    </lineage>
</organism>
<proteinExistence type="predicted"/>
<keyword evidence="3" id="KW-1185">Reference proteome</keyword>
<evidence type="ECO:0008006" key="4">
    <source>
        <dbReference type="Google" id="ProtNLM"/>
    </source>
</evidence>
<name>A0ABW7AV33_9ACTN</name>
<evidence type="ECO:0000313" key="3">
    <source>
        <dbReference type="Proteomes" id="UP001603978"/>
    </source>
</evidence>
<dbReference type="EMBL" id="JBICRM010000085">
    <property type="protein sequence ID" value="MFG1711282.1"/>
    <property type="molecule type" value="Genomic_DNA"/>
</dbReference>
<feature type="signal peptide" evidence="1">
    <location>
        <begin position="1"/>
        <end position="28"/>
    </location>
</feature>
<feature type="chain" id="PRO_5045420088" description="DUF2690 domain-containing protein" evidence="1">
    <location>
        <begin position="29"/>
        <end position="125"/>
    </location>
</feature>
<dbReference type="Proteomes" id="UP001603978">
    <property type="component" value="Unassembled WGS sequence"/>
</dbReference>